<evidence type="ECO:0000256" key="2">
    <source>
        <dbReference type="SAM" id="MobiDB-lite"/>
    </source>
</evidence>
<dbReference type="Gene3D" id="3.30.300.130">
    <property type="entry name" value="Fe-S cluster assembly (FSCA)"/>
    <property type="match status" value="1"/>
</dbReference>
<dbReference type="InterPro" id="IPR034904">
    <property type="entry name" value="FSCA_dom_sf"/>
</dbReference>
<feature type="compositionally biased region" description="Polar residues" evidence="2">
    <location>
        <begin position="8"/>
        <end position="19"/>
    </location>
</feature>
<name>A0AAN6MSY5_9PEZI</name>
<feature type="region of interest" description="Disordered" evidence="2">
    <location>
        <begin position="1"/>
        <end position="67"/>
    </location>
</feature>
<dbReference type="PANTHER" id="PTHR12377:SF0">
    <property type="entry name" value="CYTOSOLIC IRON-SULFUR ASSEMBLY COMPONENT 2B"/>
    <property type="match status" value="1"/>
</dbReference>
<accession>A0AAN6MSY5</accession>
<gene>
    <name evidence="3" type="ORF">C8A05DRAFT_12413</name>
</gene>
<evidence type="ECO:0000256" key="1">
    <source>
        <dbReference type="ARBA" id="ARBA00010381"/>
    </source>
</evidence>
<dbReference type="EMBL" id="MU855346">
    <property type="protein sequence ID" value="KAK3905818.1"/>
    <property type="molecule type" value="Genomic_DNA"/>
</dbReference>
<sequence>MERDLDNANPTILSVSQLPSRRRKGPAARHGPDSRCDALVYPKHHWPFASSSSPSSDDDDGDDADEPVDAQDVYDLISTISDPEHPHTLGQLSVVRLPDIHLSPSPAELPSPDSLLTVLVELTPTINHCSLATVIGLAVRCRLEQTLPPNYRVDVRMKDGSHAQDDQVNKQLGDKERVAAALENDTLQRMVDKMLETCA</sequence>
<evidence type="ECO:0000313" key="3">
    <source>
        <dbReference type="EMBL" id="KAK3905818.1"/>
    </source>
</evidence>
<protein>
    <recommendedName>
        <fullName evidence="5">MIP18 family-like domain-containing protein</fullName>
    </recommendedName>
</protein>
<dbReference type="SUPFAM" id="SSF117916">
    <property type="entry name" value="Fe-S cluster assembly (FSCA) domain-like"/>
    <property type="match status" value="1"/>
</dbReference>
<keyword evidence="4" id="KW-1185">Reference proteome</keyword>
<comment type="caution">
    <text evidence="3">The sequence shown here is derived from an EMBL/GenBank/DDBJ whole genome shotgun (WGS) entry which is preliminary data.</text>
</comment>
<reference evidence="3" key="2">
    <citation type="submission" date="2023-05" db="EMBL/GenBank/DDBJ databases">
        <authorList>
            <consortium name="Lawrence Berkeley National Laboratory"/>
            <person name="Steindorff A."/>
            <person name="Hensen N."/>
            <person name="Bonometti L."/>
            <person name="Westerberg I."/>
            <person name="Brannstrom I.O."/>
            <person name="Guillou S."/>
            <person name="Cros-Aarteil S."/>
            <person name="Calhoun S."/>
            <person name="Haridas S."/>
            <person name="Kuo A."/>
            <person name="Mondo S."/>
            <person name="Pangilinan J."/>
            <person name="Riley R."/>
            <person name="Labutti K."/>
            <person name="Andreopoulos B."/>
            <person name="Lipzen A."/>
            <person name="Chen C."/>
            <person name="Yanf M."/>
            <person name="Daum C."/>
            <person name="Ng V."/>
            <person name="Clum A."/>
            <person name="Ohm R."/>
            <person name="Martin F."/>
            <person name="Silar P."/>
            <person name="Natvig D."/>
            <person name="Lalanne C."/>
            <person name="Gautier V."/>
            <person name="Ament-Velasquez S.L."/>
            <person name="Kruys A."/>
            <person name="Hutchinson M.I."/>
            <person name="Powell A.J."/>
            <person name="Barry K."/>
            <person name="Miller A.N."/>
            <person name="Grigoriev I.V."/>
            <person name="Debuchy R."/>
            <person name="Gladieux P."/>
            <person name="Thoren M.H."/>
            <person name="Johannesson H."/>
        </authorList>
    </citation>
    <scope>NUCLEOTIDE SEQUENCE</scope>
    <source>
        <strain evidence="3">CBS 103.79</strain>
    </source>
</reference>
<evidence type="ECO:0000313" key="4">
    <source>
        <dbReference type="Proteomes" id="UP001303889"/>
    </source>
</evidence>
<proteinExistence type="inferred from homology"/>
<dbReference type="AlphaFoldDB" id="A0AAN6MSY5"/>
<dbReference type="GO" id="GO:0051604">
    <property type="term" value="P:protein maturation"/>
    <property type="evidence" value="ECO:0007669"/>
    <property type="project" value="InterPro"/>
</dbReference>
<organism evidence="3 4">
    <name type="scientific">Staphylotrichum tortipilum</name>
    <dbReference type="NCBI Taxonomy" id="2831512"/>
    <lineage>
        <taxon>Eukaryota</taxon>
        <taxon>Fungi</taxon>
        <taxon>Dikarya</taxon>
        <taxon>Ascomycota</taxon>
        <taxon>Pezizomycotina</taxon>
        <taxon>Sordariomycetes</taxon>
        <taxon>Sordariomycetidae</taxon>
        <taxon>Sordariales</taxon>
        <taxon>Chaetomiaceae</taxon>
        <taxon>Staphylotrichum</taxon>
    </lineage>
</organism>
<dbReference type="InterPro" id="IPR039796">
    <property type="entry name" value="MIP18"/>
</dbReference>
<comment type="similarity">
    <text evidence="1">Belongs to the MIP18 family.</text>
</comment>
<dbReference type="Gene3D" id="6.10.250.1280">
    <property type="match status" value="1"/>
</dbReference>
<feature type="compositionally biased region" description="Acidic residues" evidence="2">
    <location>
        <begin position="56"/>
        <end position="67"/>
    </location>
</feature>
<dbReference type="Proteomes" id="UP001303889">
    <property type="component" value="Unassembled WGS sequence"/>
</dbReference>
<evidence type="ECO:0008006" key="5">
    <source>
        <dbReference type="Google" id="ProtNLM"/>
    </source>
</evidence>
<reference evidence="3" key="1">
    <citation type="journal article" date="2023" name="Mol. Phylogenet. Evol.">
        <title>Genome-scale phylogeny and comparative genomics of the fungal order Sordariales.</title>
        <authorList>
            <person name="Hensen N."/>
            <person name="Bonometti L."/>
            <person name="Westerberg I."/>
            <person name="Brannstrom I.O."/>
            <person name="Guillou S."/>
            <person name="Cros-Aarteil S."/>
            <person name="Calhoun S."/>
            <person name="Haridas S."/>
            <person name="Kuo A."/>
            <person name="Mondo S."/>
            <person name="Pangilinan J."/>
            <person name="Riley R."/>
            <person name="LaButti K."/>
            <person name="Andreopoulos B."/>
            <person name="Lipzen A."/>
            <person name="Chen C."/>
            <person name="Yan M."/>
            <person name="Daum C."/>
            <person name="Ng V."/>
            <person name="Clum A."/>
            <person name="Steindorff A."/>
            <person name="Ohm R.A."/>
            <person name="Martin F."/>
            <person name="Silar P."/>
            <person name="Natvig D.O."/>
            <person name="Lalanne C."/>
            <person name="Gautier V."/>
            <person name="Ament-Velasquez S.L."/>
            <person name="Kruys A."/>
            <person name="Hutchinson M.I."/>
            <person name="Powell A.J."/>
            <person name="Barry K."/>
            <person name="Miller A.N."/>
            <person name="Grigoriev I.V."/>
            <person name="Debuchy R."/>
            <person name="Gladieux P."/>
            <person name="Hiltunen Thoren M."/>
            <person name="Johannesson H."/>
        </authorList>
    </citation>
    <scope>NUCLEOTIDE SEQUENCE</scope>
    <source>
        <strain evidence="3">CBS 103.79</strain>
    </source>
</reference>
<dbReference type="PANTHER" id="PTHR12377">
    <property type="entry name" value="CYTOSOLIC IRON-SULFUR ASSEMBLY COMPONENT 2B-RELATED"/>
    <property type="match status" value="1"/>
</dbReference>